<dbReference type="UniPathway" id="UPA00056">
    <property type="reaction ID" value="UER00093"/>
</dbReference>
<comment type="similarity">
    <text evidence="3">Belongs to the IspD/TarI cytidylyltransferase family. IspD subfamily.</text>
</comment>
<dbReference type="InterPro" id="IPR029044">
    <property type="entry name" value="Nucleotide-diphossugar_trans"/>
</dbReference>
<protein>
    <recommendedName>
        <fullName evidence="3">2-C-methyl-D-erythritol 4-phosphate cytidylyltransferase</fullName>
        <ecNumber evidence="3">2.7.7.60</ecNumber>
    </recommendedName>
    <alternativeName>
        <fullName evidence="3">4-diphosphocytidyl-2C-methyl-D-erythritol synthase</fullName>
    </alternativeName>
    <alternativeName>
        <fullName evidence="3">MEP cytidylyltransferase</fullName>
        <shortName evidence="3">MCT</shortName>
    </alternativeName>
</protein>
<feature type="site" description="Transition state stabilizer" evidence="3">
    <location>
        <position position="25"/>
    </location>
</feature>
<feature type="site" description="Transition state stabilizer" evidence="3">
    <location>
        <position position="18"/>
    </location>
</feature>
<evidence type="ECO:0000256" key="3">
    <source>
        <dbReference type="HAMAP-Rule" id="MF_00108"/>
    </source>
</evidence>
<evidence type="ECO:0000313" key="4">
    <source>
        <dbReference type="EMBL" id="TCK84806.1"/>
    </source>
</evidence>
<dbReference type="OrthoDB" id="9806837at2"/>
<proteinExistence type="inferred from homology"/>
<dbReference type="InterPro" id="IPR034683">
    <property type="entry name" value="IspD/TarI"/>
</dbReference>
<dbReference type="NCBIfam" id="TIGR00453">
    <property type="entry name" value="ispD"/>
    <property type="match status" value="1"/>
</dbReference>
<dbReference type="RefSeq" id="WP_132220467.1">
    <property type="nucleotide sequence ID" value="NZ_SMGO01000001.1"/>
</dbReference>
<feature type="site" description="Positions MEP for the nucleophilic attack" evidence="3">
    <location>
        <position position="215"/>
    </location>
</feature>
<dbReference type="EC" id="2.7.7.60" evidence="3"/>
<keyword evidence="1 3" id="KW-0808">Transferase</keyword>
<dbReference type="CDD" id="cd02516">
    <property type="entry name" value="CDP-ME_synthetase"/>
    <property type="match status" value="1"/>
</dbReference>
<comment type="catalytic activity">
    <reaction evidence="3">
        <text>2-C-methyl-D-erythritol 4-phosphate + CTP + H(+) = 4-CDP-2-C-methyl-D-erythritol + diphosphate</text>
        <dbReference type="Rhea" id="RHEA:13429"/>
        <dbReference type="ChEBI" id="CHEBI:15378"/>
        <dbReference type="ChEBI" id="CHEBI:33019"/>
        <dbReference type="ChEBI" id="CHEBI:37563"/>
        <dbReference type="ChEBI" id="CHEBI:57823"/>
        <dbReference type="ChEBI" id="CHEBI:58262"/>
        <dbReference type="EC" id="2.7.7.60"/>
    </reaction>
</comment>
<evidence type="ECO:0000313" key="5">
    <source>
        <dbReference type="Proteomes" id="UP000294616"/>
    </source>
</evidence>
<keyword evidence="5" id="KW-1185">Reference proteome</keyword>
<gene>
    <name evidence="3" type="primary">ispD</name>
    <name evidence="4" type="ORF">C8N28_0100</name>
</gene>
<dbReference type="PANTHER" id="PTHR32125:SF4">
    <property type="entry name" value="2-C-METHYL-D-ERYTHRITOL 4-PHOSPHATE CYTIDYLYLTRANSFERASE, CHLOROPLASTIC"/>
    <property type="match status" value="1"/>
</dbReference>
<evidence type="ECO:0000256" key="1">
    <source>
        <dbReference type="ARBA" id="ARBA00022679"/>
    </source>
</evidence>
<feature type="site" description="Positions MEP for the nucleophilic attack" evidence="3">
    <location>
        <position position="161"/>
    </location>
</feature>
<dbReference type="InterPro" id="IPR001228">
    <property type="entry name" value="IspD"/>
</dbReference>
<comment type="function">
    <text evidence="3">Catalyzes the formation of 4-diphosphocytidyl-2-C-methyl-D-erythritol from CTP and 2-C-methyl-D-erythritol 4-phosphate (MEP).</text>
</comment>
<dbReference type="FunFam" id="3.90.550.10:FF:000003">
    <property type="entry name" value="2-C-methyl-D-erythritol 4-phosphate cytidylyltransferase"/>
    <property type="match status" value="1"/>
</dbReference>
<dbReference type="Pfam" id="PF01128">
    <property type="entry name" value="IspD"/>
    <property type="match status" value="1"/>
</dbReference>
<comment type="caution">
    <text evidence="4">The sequence shown here is derived from an EMBL/GenBank/DDBJ whole genome shotgun (WGS) entry which is preliminary data.</text>
</comment>
<keyword evidence="2 3" id="KW-0548">Nucleotidyltransferase</keyword>
<dbReference type="AlphaFoldDB" id="A0A4R1LZ00"/>
<comment type="pathway">
    <text evidence="3">Isoprenoid biosynthesis; isopentenyl diphosphate biosynthesis via DXP pathway; isopentenyl diphosphate from 1-deoxy-D-xylulose 5-phosphate: step 2/6.</text>
</comment>
<dbReference type="Proteomes" id="UP000294616">
    <property type="component" value="Unassembled WGS sequence"/>
</dbReference>
<organism evidence="4 5">
    <name type="scientific">Albibacterium bauzanense</name>
    <dbReference type="NCBI Taxonomy" id="653929"/>
    <lineage>
        <taxon>Bacteria</taxon>
        <taxon>Pseudomonadati</taxon>
        <taxon>Bacteroidota</taxon>
        <taxon>Sphingobacteriia</taxon>
        <taxon>Sphingobacteriales</taxon>
        <taxon>Sphingobacteriaceae</taxon>
        <taxon>Albibacterium</taxon>
    </lineage>
</organism>
<dbReference type="Gene3D" id="3.90.550.10">
    <property type="entry name" value="Spore Coat Polysaccharide Biosynthesis Protein SpsA, Chain A"/>
    <property type="match status" value="1"/>
</dbReference>
<dbReference type="InterPro" id="IPR050088">
    <property type="entry name" value="IspD/TarI_cytidylyltransf_bact"/>
</dbReference>
<dbReference type="SUPFAM" id="SSF53448">
    <property type="entry name" value="Nucleotide-diphospho-sugar transferases"/>
    <property type="match status" value="1"/>
</dbReference>
<dbReference type="GO" id="GO:0050518">
    <property type="term" value="F:2-C-methyl-D-erythritol 4-phosphate cytidylyltransferase activity"/>
    <property type="evidence" value="ECO:0007669"/>
    <property type="project" value="UniProtKB-UniRule"/>
</dbReference>
<dbReference type="GO" id="GO:0019288">
    <property type="term" value="P:isopentenyl diphosphate biosynthetic process, methylerythritol 4-phosphate pathway"/>
    <property type="evidence" value="ECO:0007669"/>
    <property type="project" value="UniProtKB-UniRule"/>
</dbReference>
<sequence>MAVLSKYVIIVSGGTGSRMDSSLPKQFHLLNGLPILMHSLYAFYRNDKSIKIILVINKAHQKLWEDLCKKYAFEVPYDLVYGGESRFHSVKNGLDFIFKQESFLTNVLIGIHDGVRPLISQEVINRAYSTAESNGSAIPAIKSRDSIRIINAKKENKAIDRDSVLIIQTPQVFRADLLQEAYKHKFEESFTDDASVIEKSGYPIHLIEGDIRNIKITYPTDIDIAAIWVK</sequence>
<name>A0A4R1LZ00_9SPHI</name>
<dbReference type="HAMAP" id="MF_00108">
    <property type="entry name" value="IspD"/>
    <property type="match status" value="1"/>
</dbReference>
<dbReference type="PANTHER" id="PTHR32125">
    <property type="entry name" value="2-C-METHYL-D-ERYTHRITOL 4-PHOSPHATE CYTIDYLYLTRANSFERASE, CHLOROPLASTIC"/>
    <property type="match status" value="1"/>
</dbReference>
<reference evidence="4 5" key="1">
    <citation type="submission" date="2019-03" db="EMBL/GenBank/DDBJ databases">
        <title>Genomic Encyclopedia of Archaeal and Bacterial Type Strains, Phase II (KMG-II): from individual species to whole genera.</title>
        <authorList>
            <person name="Goeker M."/>
        </authorList>
    </citation>
    <scope>NUCLEOTIDE SEQUENCE [LARGE SCALE GENOMIC DNA]</scope>
    <source>
        <strain evidence="4 5">DSM 22554</strain>
    </source>
</reference>
<accession>A0A4R1LZ00</accession>
<keyword evidence="3" id="KW-0414">Isoprene biosynthesis</keyword>
<dbReference type="NCBIfam" id="NF001186">
    <property type="entry name" value="PRK00155.2-3"/>
    <property type="match status" value="1"/>
</dbReference>
<evidence type="ECO:0000256" key="2">
    <source>
        <dbReference type="ARBA" id="ARBA00022695"/>
    </source>
</evidence>
<dbReference type="EMBL" id="SMGO01000001">
    <property type="protein sequence ID" value="TCK84806.1"/>
    <property type="molecule type" value="Genomic_DNA"/>
</dbReference>